<dbReference type="Gene3D" id="3.30.420.10">
    <property type="entry name" value="Ribonuclease H-like superfamily/Ribonuclease H"/>
    <property type="match status" value="1"/>
</dbReference>
<proteinExistence type="predicted"/>
<gene>
    <name evidence="1" type="primary">X975_14237</name>
    <name evidence="1" type="ORF">TNCV_2138801</name>
</gene>
<comment type="caution">
    <text evidence="1">The sequence shown here is derived from an EMBL/GenBank/DDBJ whole genome shotgun (WGS) entry which is preliminary data.</text>
</comment>
<keyword evidence="2" id="KW-1185">Reference proteome</keyword>
<dbReference type="Proteomes" id="UP000887159">
    <property type="component" value="Unassembled WGS sequence"/>
</dbReference>
<name>A0A8X6RRK9_TRICX</name>
<protein>
    <submittedName>
        <fullName evidence="1">Transposable element Tcb2 transposase</fullName>
    </submittedName>
</protein>
<dbReference type="AlphaFoldDB" id="A0A8X6RRK9"/>
<accession>A0A8X6RRK9</accession>
<evidence type="ECO:0000313" key="1">
    <source>
        <dbReference type="EMBL" id="GFY00482.1"/>
    </source>
</evidence>
<reference evidence="1" key="1">
    <citation type="submission" date="2020-08" db="EMBL/GenBank/DDBJ databases">
        <title>Multicomponent nature underlies the extraordinary mechanical properties of spider dragline silk.</title>
        <authorList>
            <person name="Kono N."/>
            <person name="Nakamura H."/>
            <person name="Mori M."/>
            <person name="Yoshida Y."/>
            <person name="Ohtoshi R."/>
            <person name="Malay A.D."/>
            <person name="Moran D.A.P."/>
            <person name="Tomita M."/>
            <person name="Numata K."/>
            <person name="Arakawa K."/>
        </authorList>
    </citation>
    <scope>NUCLEOTIDE SEQUENCE</scope>
</reference>
<evidence type="ECO:0000313" key="2">
    <source>
        <dbReference type="Proteomes" id="UP000887159"/>
    </source>
</evidence>
<sequence>MQYISHQKRRKEATVLQKASWPSGVMWTKEASFTRRPGSGGLRQASRREDRHIIRHACAEATVSLAAIQKPVTLSLRAPVSSRTITRCRARRYWPAMKWNQVVFKDESRFNLSNDDNRVRVWRTRGECLNPAFALQRHTSPTASVIAYDTRSPPNIDPWHIGSPAARP</sequence>
<dbReference type="EMBL" id="BMAU01021221">
    <property type="protein sequence ID" value="GFY00482.1"/>
    <property type="molecule type" value="Genomic_DNA"/>
</dbReference>
<dbReference type="GO" id="GO:0003676">
    <property type="term" value="F:nucleic acid binding"/>
    <property type="evidence" value="ECO:0007669"/>
    <property type="project" value="InterPro"/>
</dbReference>
<organism evidence="1 2">
    <name type="scientific">Trichonephila clavipes</name>
    <name type="common">Golden silk orbweaver</name>
    <name type="synonym">Nephila clavipes</name>
    <dbReference type="NCBI Taxonomy" id="2585209"/>
    <lineage>
        <taxon>Eukaryota</taxon>
        <taxon>Metazoa</taxon>
        <taxon>Ecdysozoa</taxon>
        <taxon>Arthropoda</taxon>
        <taxon>Chelicerata</taxon>
        <taxon>Arachnida</taxon>
        <taxon>Araneae</taxon>
        <taxon>Araneomorphae</taxon>
        <taxon>Entelegynae</taxon>
        <taxon>Araneoidea</taxon>
        <taxon>Nephilidae</taxon>
        <taxon>Trichonephila</taxon>
    </lineage>
</organism>
<dbReference type="InterPro" id="IPR036397">
    <property type="entry name" value="RNaseH_sf"/>
</dbReference>